<dbReference type="SUPFAM" id="SSF55874">
    <property type="entry name" value="ATPase domain of HSP90 chaperone/DNA topoisomerase II/histidine kinase"/>
    <property type="match status" value="1"/>
</dbReference>
<sequence>MMNKSEQYTRNGNDIIIELIQLLTNIASFNFPCRVEPKATEEPLGMLTNGLNMLSEEVEKKTRENETLRESNHKLENFSYTLAHDIRSPLNNANGVLDLLGSEIKSGDYSNLDEYVEVLKSLNKNSLDMVNGLLEYSKATDKSTTQEKIDLKELCSSIVDGLSVVQPVSISYQIEVSYVRYNPTALYQILSNLINNAIKFNDKDKCQLVVSSTHRENDILISVQDNGPGIPEESKDTIYNLFFRLSRDDQMTGTGLGLAIIKTIVQENGGKVWTESSLGEGTIFHFTVPL</sequence>
<evidence type="ECO:0000256" key="6">
    <source>
        <dbReference type="ARBA" id="ARBA00023012"/>
    </source>
</evidence>
<dbReference type="InterPro" id="IPR003594">
    <property type="entry name" value="HATPase_dom"/>
</dbReference>
<dbReference type="InterPro" id="IPR005467">
    <property type="entry name" value="His_kinase_dom"/>
</dbReference>
<evidence type="ECO:0000259" key="7">
    <source>
        <dbReference type="PROSITE" id="PS50109"/>
    </source>
</evidence>
<dbReference type="AlphaFoldDB" id="A0A2Z4IEI6"/>
<evidence type="ECO:0000313" key="9">
    <source>
        <dbReference type="Proteomes" id="UP000248688"/>
    </source>
</evidence>
<dbReference type="Proteomes" id="UP000248688">
    <property type="component" value="Chromosome"/>
</dbReference>
<dbReference type="InterPro" id="IPR004358">
    <property type="entry name" value="Sig_transdc_His_kin-like_C"/>
</dbReference>
<dbReference type="Pfam" id="PF02518">
    <property type="entry name" value="HATPase_c"/>
    <property type="match status" value="1"/>
</dbReference>
<protein>
    <recommendedName>
        <fullName evidence="2">histidine kinase</fullName>
        <ecNumber evidence="2">2.7.13.3</ecNumber>
    </recommendedName>
</protein>
<dbReference type="KEGG" id="est:DN752_04770"/>
<evidence type="ECO:0000256" key="1">
    <source>
        <dbReference type="ARBA" id="ARBA00000085"/>
    </source>
</evidence>
<evidence type="ECO:0000256" key="4">
    <source>
        <dbReference type="ARBA" id="ARBA00022679"/>
    </source>
</evidence>
<dbReference type="Gene3D" id="3.30.565.10">
    <property type="entry name" value="Histidine kinase-like ATPase, C-terminal domain"/>
    <property type="match status" value="1"/>
</dbReference>
<dbReference type="OrthoDB" id="890870at2"/>
<dbReference type="InterPro" id="IPR003661">
    <property type="entry name" value="HisK_dim/P_dom"/>
</dbReference>
<dbReference type="InterPro" id="IPR036097">
    <property type="entry name" value="HisK_dim/P_sf"/>
</dbReference>
<comment type="catalytic activity">
    <reaction evidence="1">
        <text>ATP + protein L-histidine = ADP + protein N-phospho-L-histidine.</text>
        <dbReference type="EC" id="2.7.13.3"/>
    </reaction>
</comment>
<organism evidence="8 9">
    <name type="scientific">Echinicola strongylocentroti</name>
    <dbReference type="NCBI Taxonomy" id="1795355"/>
    <lineage>
        <taxon>Bacteria</taxon>
        <taxon>Pseudomonadati</taxon>
        <taxon>Bacteroidota</taxon>
        <taxon>Cytophagia</taxon>
        <taxon>Cytophagales</taxon>
        <taxon>Cyclobacteriaceae</taxon>
        <taxon>Echinicola</taxon>
    </lineage>
</organism>
<keyword evidence="3" id="KW-0597">Phosphoprotein</keyword>
<keyword evidence="9" id="KW-1185">Reference proteome</keyword>
<feature type="domain" description="Histidine kinase" evidence="7">
    <location>
        <begin position="81"/>
        <end position="290"/>
    </location>
</feature>
<dbReference type="Gene3D" id="1.10.287.130">
    <property type="match status" value="1"/>
</dbReference>
<dbReference type="CDD" id="cd00075">
    <property type="entry name" value="HATPase"/>
    <property type="match status" value="1"/>
</dbReference>
<keyword evidence="6" id="KW-0902">Two-component regulatory system</keyword>
<dbReference type="PANTHER" id="PTHR43711:SF31">
    <property type="entry name" value="HISTIDINE KINASE"/>
    <property type="match status" value="1"/>
</dbReference>
<proteinExistence type="predicted"/>
<evidence type="ECO:0000256" key="3">
    <source>
        <dbReference type="ARBA" id="ARBA00022553"/>
    </source>
</evidence>
<dbReference type="InterPro" id="IPR050736">
    <property type="entry name" value="Sensor_HK_Regulatory"/>
</dbReference>
<dbReference type="SUPFAM" id="SSF47384">
    <property type="entry name" value="Homodimeric domain of signal transducing histidine kinase"/>
    <property type="match status" value="1"/>
</dbReference>
<dbReference type="Pfam" id="PF00512">
    <property type="entry name" value="HisKA"/>
    <property type="match status" value="1"/>
</dbReference>
<keyword evidence="5" id="KW-0418">Kinase</keyword>
<dbReference type="PRINTS" id="PR00344">
    <property type="entry name" value="BCTRLSENSOR"/>
</dbReference>
<dbReference type="InterPro" id="IPR036890">
    <property type="entry name" value="HATPase_C_sf"/>
</dbReference>
<dbReference type="EC" id="2.7.13.3" evidence="2"/>
<dbReference type="FunFam" id="3.30.565.10:FF:000006">
    <property type="entry name" value="Sensor histidine kinase WalK"/>
    <property type="match status" value="1"/>
</dbReference>
<dbReference type="CDD" id="cd00082">
    <property type="entry name" value="HisKA"/>
    <property type="match status" value="1"/>
</dbReference>
<dbReference type="SMART" id="SM00388">
    <property type="entry name" value="HisKA"/>
    <property type="match status" value="1"/>
</dbReference>
<gene>
    <name evidence="8" type="ORF">DN752_04770</name>
</gene>
<reference evidence="8 9" key="1">
    <citation type="submission" date="2018-06" db="EMBL/GenBank/DDBJ databases">
        <title>Echinicola strongylocentroti sp. nov., isolated from a sea urchin Strongylocentrotus intermedius.</title>
        <authorList>
            <person name="Bae S.S."/>
        </authorList>
    </citation>
    <scope>NUCLEOTIDE SEQUENCE [LARGE SCALE GENOMIC DNA]</scope>
    <source>
        <strain evidence="8 9">MEBiC08714</strain>
    </source>
</reference>
<dbReference type="EMBL" id="CP030041">
    <property type="protein sequence ID" value="AWW29501.1"/>
    <property type="molecule type" value="Genomic_DNA"/>
</dbReference>
<evidence type="ECO:0000256" key="2">
    <source>
        <dbReference type="ARBA" id="ARBA00012438"/>
    </source>
</evidence>
<dbReference type="GO" id="GO:0000155">
    <property type="term" value="F:phosphorelay sensor kinase activity"/>
    <property type="evidence" value="ECO:0007669"/>
    <property type="project" value="InterPro"/>
</dbReference>
<evidence type="ECO:0000313" key="8">
    <source>
        <dbReference type="EMBL" id="AWW29501.1"/>
    </source>
</evidence>
<dbReference type="PANTHER" id="PTHR43711">
    <property type="entry name" value="TWO-COMPONENT HISTIDINE KINASE"/>
    <property type="match status" value="1"/>
</dbReference>
<keyword evidence="4" id="KW-0808">Transferase</keyword>
<dbReference type="RefSeq" id="WP_112782901.1">
    <property type="nucleotide sequence ID" value="NZ_CP030041.1"/>
</dbReference>
<dbReference type="SMART" id="SM00387">
    <property type="entry name" value="HATPase_c"/>
    <property type="match status" value="1"/>
</dbReference>
<accession>A0A2Z4IEI6</accession>
<dbReference type="PROSITE" id="PS50109">
    <property type="entry name" value="HIS_KIN"/>
    <property type="match status" value="1"/>
</dbReference>
<evidence type="ECO:0000256" key="5">
    <source>
        <dbReference type="ARBA" id="ARBA00022777"/>
    </source>
</evidence>
<name>A0A2Z4IEI6_9BACT</name>